<sequence length="100" mass="10918">MLHTVNKSPLDRNTLESCIQHALKGSAVLLIEDGVYGAMQGTQKSPMVESAMKAISFYVIGPDLKARGIDASRVIDGIDIIDYSGFVDLVAKYDKTQSWL</sequence>
<organism evidence="1">
    <name type="scientific">hydrothermal vent metagenome</name>
    <dbReference type="NCBI Taxonomy" id="652676"/>
    <lineage>
        <taxon>unclassified sequences</taxon>
        <taxon>metagenomes</taxon>
        <taxon>ecological metagenomes</taxon>
    </lineage>
</organism>
<dbReference type="InterPro" id="IPR007215">
    <property type="entry name" value="Sulphur_relay_TusB/DsrH"/>
</dbReference>
<name>A0A3B1A9B2_9ZZZZ</name>
<evidence type="ECO:0000313" key="1">
    <source>
        <dbReference type="EMBL" id="VAX02329.1"/>
    </source>
</evidence>
<gene>
    <name evidence="1" type="ORF">MNBD_GAMMA20-2097</name>
</gene>
<dbReference type="AlphaFoldDB" id="A0A3B1A9B2"/>
<dbReference type="NCBIfam" id="TIGR03011">
    <property type="entry name" value="sulf_tusB_dsrH"/>
    <property type="match status" value="1"/>
</dbReference>
<protein>
    <submittedName>
        <fullName evidence="1">tRNA 5-methylaminomethyl-2-thiouridine synthase subunit TusB</fullName>
    </submittedName>
</protein>
<dbReference type="EMBL" id="UOFU01000263">
    <property type="protein sequence ID" value="VAX02329.1"/>
    <property type="molecule type" value="Genomic_DNA"/>
</dbReference>
<dbReference type="GO" id="GO:0002143">
    <property type="term" value="P:tRNA wobble position uridine thiolation"/>
    <property type="evidence" value="ECO:0007669"/>
    <property type="project" value="InterPro"/>
</dbReference>
<dbReference type="InterPro" id="IPR027396">
    <property type="entry name" value="DsrEFH-like"/>
</dbReference>
<reference evidence="1" key="1">
    <citation type="submission" date="2018-06" db="EMBL/GenBank/DDBJ databases">
        <authorList>
            <person name="Zhirakovskaya E."/>
        </authorList>
    </citation>
    <scope>NUCLEOTIDE SEQUENCE</scope>
</reference>
<proteinExistence type="predicted"/>
<dbReference type="PANTHER" id="PTHR37526">
    <property type="entry name" value="PROTEIN TUSB"/>
    <property type="match status" value="1"/>
</dbReference>
<dbReference type="Pfam" id="PF04077">
    <property type="entry name" value="DsrH"/>
    <property type="match status" value="1"/>
</dbReference>
<dbReference type="GO" id="GO:1990228">
    <property type="term" value="C:sulfurtransferase complex"/>
    <property type="evidence" value="ECO:0007669"/>
    <property type="project" value="TreeGrafter"/>
</dbReference>
<dbReference type="SUPFAM" id="SSF75169">
    <property type="entry name" value="DsrEFH-like"/>
    <property type="match status" value="1"/>
</dbReference>
<accession>A0A3B1A9B2</accession>
<dbReference type="PANTHER" id="PTHR37526:SF1">
    <property type="entry name" value="PROTEIN TUSB"/>
    <property type="match status" value="1"/>
</dbReference>
<dbReference type="Gene3D" id="3.40.1260.10">
    <property type="entry name" value="DsrEFH-like"/>
    <property type="match status" value="1"/>
</dbReference>